<feature type="domain" description="EamA" evidence="7">
    <location>
        <begin position="154"/>
        <end position="288"/>
    </location>
</feature>
<comment type="similarity">
    <text evidence="2">Belongs to the EamA transporter family.</text>
</comment>
<feature type="transmembrane region" description="Helical" evidence="6">
    <location>
        <begin position="123"/>
        <end position="140"/>
    </location>
</feature>
<protein>
    <submittedName>
        <fullName evidence="8">DMT family transporter</fullName>
    </submittedName>
</protein>
<feature type="domain" description="EamA" evidence="7">
    <location>
        <begin position="7"/>
        <end position="140"/>
    </location>
</feature>
<dbReference type="InterPro" id="IPR037185">
    <property type="entry name" value="EmrE-like"/>
</dbReference>
<evidence type="ECO:0000256" key="3">
    <source>
        <dbReference type="ARBA" id="ARBA00022692"/>
    </source>
</evidence>
<feature type="transmembrane region" description="Helical" evidence="6">
    <location>
        <begin position="272"/>
        <end position="288"/>
    </location>
</feature>
<keyword evidence="9" id="KW-1185">Reference proteome</keyword>
<evidence type="ECO:0000259" key="7">
    <source>
        <dbReference type="Pfam" id="PF00892"/>
    </source>
</evidence>
<reference evidence="8 9" key="1">
    <citation type="submission" date="2018-09" db="EMBL/GenBank/DDBJ databases">
        <title>Profundibacter amoris BAR1 gen. nov., sp. nov., a new member of the Roseobacter clade isolated at Lokis Castle Vent Field on the Arctic Mid-Oceanic Ridge.</title>
        <authorList>
            <person name="Le Moine Bauer S."/>
            <person name="Sjoeberg A.G."/>
            <person name="L'Haridon S."/>
            <person name="Stokke R."/>
            <person name="Roalkvam I."/>
            <person name="Steen I.H."/>
            <person name="Dahle H."/>
        </authorList>
    </citation>
    <scope>NUCLEOTIDE SEQUENCE [LARGE SCALE GENOMIC DNA]</scope>
    <source>
        <strain evidence="8 9">BAR1</strain>
    </source>
</reference>
<dbReference type="Proteomes" id="UP000261704">
    <property type="component" value="Chromosome"/>
</dbReference>
<evidence type="ECO:0000256" key="2">
    <source>
        <dbReference type="ARBA" id="ARBA00007362"/>
    </source>
</evidence>
<keyword evidence="4 6" id="KW-1133">Transmembrane helix</keyword>
<accession>A0A347UHX7</accession>
<evidence type="ECO:0000313" key="8">
    <source>
        <dbReference type="EMBL" id="AXX98455.1"/>
    </source>
</evidence>
<keyword evidence="5 6" id="KW-0472">Membrane</keyword>
<keyword evidence="3 6" id="KW-0812">Transmembrane</keyword>
<dbReference type="OrthoDB" id="8688375at2"/>
<evidence type="ECO:0000256" key="1">
    <source>
        <dbReference type="ARBA" id="ARBA00004141"/>
    </source>
</evidence>
<dbReference type="Pfam" id="PF00892">
    <property type="entry name" value="EamA"/>
    <property type="match status" value="2"/>
</dbReference>
<evidence type="ECO:0000256" key="6">
    <source>
        <dbReference type="SAM" id="Phobius"/>
    </source>
</evidence>
<gene>
    <name evidence="8" type="ORF">BAR1_11270</name>
</gene>
<dbReference type="PANTHER" id="PTHR32322">
    <property type="entry name" value="INNER MEMBRANE TRANSPORTER"/>
    <property type="match status" value="1"/>
</dbReference>
<evidence type="ECO:0000256" key="5">
    <source>
        <dbReference type="ARBA" id="ARBA00023136"/>
    </source>
</evidence>
<feature type="transmembrane region" description="Helical" evidence="6">
    <location>
        <begin position="35"/>
        <end position="56"/>
    </location>
</feature>
<dbReference type="InterPro" id="IPR000620">
    <property type="entry name" value="EamA_dom"/>
</dbReference>
<feature type="transmembrane region" description="Helical" evidence="6">
    <location>
        <begin position="250"/>
        <end position="266"/>
    </location>
</feature>
<comment type="subcellular location">
    <subcellularLocation>
        <location evidence="1">Membrane</location>
        <topology evidence="1">Multi-pass membrane protein</topology>
    </subcellularLocation>
</comment>
<feature type="transmembrane region" description="Helical" evidence="6">
    <location>
        <begin position="152"/>
        <end position="173"/>
    </location>
</feature>
<dbReference type="AlphaFoldDB" id="A0A347UHX7"/>
<evidence type="ECO:0000256" key="4">
    <source>
        <dbReference type="ARBA" id="ARBA00022989"/>
    </source>
</evidence>
<feature type="transmembrane region" description="Helical" evidence="6">
    <location>
        <begin position="93"/>
        <end position="116"/>
    </location>
</feature>
<dbReference type="GO" id="GO:0016020">
    <property type="term" value="C:membrane"/>
    <property type="evidence" value="ECO:0007669"/>
    <property type="project" value="UniProtKB-SubCell"/>
</dbReference>
<dbReference type="RefSeq" id="WP_118943111.1">
    <property type="nucleotide sequence ID" value="NZ_CP032125.1"/>
</dbReference>
<dbReference type="InterPro" id="IPR050638">
    <property type="entry name" value="AA-Vitamin_Transporters"/>
</dbReference>
<dbReference type="KEGG" id="pamo:BAR1_11270"/>
<sequence>MKPVPLYYLALVLMGAAWGAVFPLTKIAVSTGYKPFGILAWQMLVGLLLAGILTLLRGRRLTLSPSYFILFLGVALLGTVVPNWFSITAAKELPAGIISVIIALVPLFSMPVALMLGFEKLSVIRLFGTFCGAVAVFLLVGPDTSLPGGTKVIYVLVAAMAPFLYACEGNFLTWYGARGLDALQILFGASVIGLALAIPLALGSGQFISPLHPWGVAEWAILAASVINWSAYAGYVWLIGKAGPVFSAQVAYLVTLFGVLISMVFLGESYSIYVWGAMALMLFGLFLVQPRDKAA</sequence>
<feature type="transmembrane region" description="Helical" evidence="6">
    <location>
        <begin position="68"/>
        <end position="87"/>
    </location>
</feature>
<feature type="transmembrane region" description="Helical" evidence="6">
    <location>
        <begin position="219"/>
        <end position="238"/>
    </location>
</feature>
<dbReference type="SUPFAM" id="SSF103481">
    <property type="entry name" value="Multidrug resistance efflux transporter EmrE"/>
    <property type="match status" value="2"/>
</dbReference>
<dbReference type="PANTHER" id="PTHR32322:SF2">
    <property type="entry name" value="EAMA DOMAIN-CONTAINING PROTEIN"/>
    <property type="match status" value="1"/>
</dbReference>
<organism evidence="8 9">
    <name type="scientific">Profundibacter amoris</name>
    <dbReference type="NCBI Taxonomy" id="2171755"/>
    <lineage>
        <taxon>Bacteria</taxon>
        <taxon>Pseudomonadati</taxon>
        <taxon>Pseudomonadota</taxon>
        <taxon>Alphaproteobacteria</taxon>
        <taxon>Rhodobacterales</taxon>
        <taxon>Paracoccaceae</taxon>
        <taxon>Profundibacter</taxon>
    </lineage>
</organism>
<name>A0A347UHX7_9RHOB</name>
<proteinExistence type="inferred from homology"/>
<evidence type="ECO:0000313" key="9">
    <source>
        <dbReference type="Proteomes" id="UP000261704"/>
    </source>
</evidence>
<feature type="transmembrane region" description="Helical" evidence="6">
    <location>
        <begin position="185"/>
        <end position="207"/>
    </location>
</feature>
<dbReference type="EMBL" id="CP032125">
    <property type="protein sequence ID" value="AXX98455.1"/>
    <property type="molecule type" value="Genomic_DNA"/>
</dbReference>